<dbReference type="InterPro" id="IPR036005">
    <property type="entry name" value="Creatinase/aminopeptidase-like"/>
</dbReference>
<evidence type="ECO:0000256" key="7">
    <source>
        <dbReference type="ARBA" id="ARBA00022801"/>
    </source>
</evidence>
<dbReference type="OrthoDB" id="9806388at2"/>
<comment type="catalytic activity">
    <reaction evidence="1">
        <text>Release of any N-terminal amino acid, including proline, that is linked to proline, even from a dipeptide or tripeptide.</text>
        <dbReference type="EC" id="3.4.11.9"/>
    </reaction>
</comment>
<keyword evidence="9" id="KW-0464">Manganese</keyword>
<comment type="cofactor">
    <cofactor evidence="2">
        <name>Mn(2+)</name>
        <dbReference type="ChEBI" id="CHEBI:29035"/>
    </cofactor>
</comment>
<dbReference type="InterPro" id="IPR001131">
    <property type="entry name" value="Peptidase_M24B_aminopep-P_CS"/>
</dbReference>
<dbReference type="SUPFAM" id="SSF55920">
    <property type="entry name" value="Creatinase/aminopeptidase"/>
    <property type="match status" value="1"/>
</dbReference>
<evidence type="ECO:0000256" key="10">
    <source>
        <dbReference type="ARBA" id="ARBA00069363"/>
    </source>
</evidence>
<name>A0A857JM74_9ALTE</name>
<reference evidence="15 16" key="1">
    <citation type="submission" date="2019-12" db="EMBL/GenBank/DDBJ databases">
        <title>Genome sequencing and assembly of endphytes of Porphyra tenera.</title>
        <authorList>
            <person name="Park J.M."/>
            <person name="Shin R."/>
            <person name="Jo S.H."/>
        </authorList>
    </citation>
    <scope>NUCLEOTIDE SEQUENCE [LARGE SCALE GENOMIC DNA]</scope>
    <source>
        <strain evidence="15 16">GPM4</strain>
    </source>
</reference>
<dbReference type="GO" id="GO:0006508">
    <property type="term" value="P:proteolysis"/>
    <property type="evidence" value="ECO:0007669"/>
    <property type="project" value="UniProtKB-KW"/>
</dbReference>
<dbReference type="EC" id="3.4.11.9" evidence="4"/>
<evidence type="ECO:0000313" key="16">
    <source>
        <dbReference type="Proteomes" id="UP000464524"/>
    </source>
</evidence>
<dbReference type="SUPFAM" id="SSF53092">
    <property type="entry name" value="Creatinase/prolidase N-terminal domain"/>
    <property type="match status" value="1"/>
</dbReference>
<dbReference type="NCBIfam" id="NF008131">
    <property type="entry name" value="PRK10879.1"/>
    <property type="match status" value="1"/>
</dbReference>
<evidence type="ECO:0000256" key="3">
    <source>
        <dbReference type="ARBA" id="ARBA00008766"/>
    </source>
</evidence>
<evidence type="ECO:0000256" key="1">
    <source>
        <dbReference type="ARBA" id="ARBA00001424"/>
    </source>
</evidence>
<dbReference type="InterPro" id="IPR007865">
    <property type="entry name" value="Aminopep_P_N"/>
</dbReference>
<evidence type="ECO:0000256" key="4">
    <source>
        <dbReference type="ARBA" id="ARBA00012574"/>
    </source>
</evidence>
<evidence type="ECO:0000256" key="9">
    <source>
        <dbReference type="ARBA" id="ARBA00023211"/>
    </source>
</evidence>
<protein>
    <recommendedName>
        <fullName evidence="10">Xaa-Pro aminopeptidase</fullName>
        <ecNumber evidence="4">3.4.11.9</ecNumber>
    </recommendedName>
    <alternativeName>
        <fullName evidence="11">Aminopeptidase P II</fullName>
    </alternativeName>
    <alternativeName>
        <fullName evidence="12">X-Pro aminopeptidase</fullName>
    </alternativeName>
</protein>
<dbReference type="KEGG" id="pmes:FX988_03438"/>
<dbReference type="CDD" id="cd01087">
    <property type="entry name" value="Prolidase"/>
    <property type="match status" value="1"/>
</dbReference>
<evidence type="ECO:0000256" key="8">
    <source>
        <dbReference type="ARBA" id="ARBA00023049"/>
    </source>
</evidence>
<proteinExistence type="inferred from homology"/>
<evidence type="ECO:0000256" key="11">
    <source>
        <dbReference type="ARBA" id="ARBA00075356"/>
    </source>
</evidence>
<dbReference type="Gene3D" id="3.90.230.10">
    <property type="entry name" value="Creatinase/methionine aminopeptidase superfamily"/>
    <property type="match status" value="1"/>
</dbReference>
<evidence type="ECO:0000259" key="14">
    <source>
        <dbReference type="SMART" id="SM01011"/>
    </source>
</evidence>
<dbReference type="PROSITE" id="PS00491">
    <property type="entry name" value="PROLINE_PEPTIDASE"/>
    <property type="match status" value="1"/>
</dbReference>
<comment type="similarity">
    <text evidence="3 13">Belongs to the peptidase M24B family.</text>
</comment>
<dbReference type="Pfam" id="PF05195">
    <property type="entry name" value="AMP_N"/>
    <property type="match status" value="1"/>
</dbReference>
<keyword evidence="8" id="KW-0482">Metalloprotease</keyword>
<evidence type="ECO:0000256" key="2">
    <source>
        <dbReference type="ARBA" id="ARBA00001936"/>
    </source>
</evidence>
<dbReference type="SMART" id="SM01011">
    <property type="entry name" value="AMP_N"/>
    <property type="match status" value="1"/>
</dbReference>
<dbReference type="PANTHER" id="PTHR43226">
    <property type="entry name" value="XAA-PRO AMINOPEPTIDASE 3"/>
    <property type="match status" value="1"/>
</dbReference>
<evidence type="ECO:0000256" key="5">
    <source>
        <dbReference type="ARBA" id="ARBA00022670"/>
    </source>
</evidence>
<dbReference type="RefSeq" id="WP_160181293.1">
    <property type="nucleotide sequence ID" value="NZ_CP047656.1"/>
</dbReference>
<dbReference type="InterPro" id="IPR029149">
    <property type="entry name" value="Creatin/AminoP/Spt16_N"/>
</dbReference>
<dbReference type="AlphaFoldDB" id="A0A857JM74"/>
<keyword evidence="16" id="KW-1185">Reference proteome</keyword>
<keyword evidence="6 13" id="KW-0479">Metal-binding</keyword>
<organism evidence="15 16">
    <name type="scientific">Paraglaciecola mesophila</name>
    <dbReference type="NCBI Taxonomy" id="197222"/>
    <lineage>
        <taxon>Bacteria</taxon>
        <taxon>Pseudomonadati</taxon>
        <taxon>Pseudomonadota</taxon>
        <taxon>Gammaproteobacteria</taxon>
        <taxon>Alteromonadales</taxon>
        <taxon>Alteromonadaceae</taxon>
        <taxon>Paraglaciecola</taxon>
    </lineage>
</organism>
<accession>A0A857JM74</accession>
<dbReference type="Gene3D" id="3.40.350.10">
    <property type="entry name" value="Creatinase/prolidase N-terminal domain"/>
    <property type="match status" value="1"/>
</dbReference>
<dbReference type="InterPro" id="IPR052433">
    <property type="entry name" value="X-Pro_dipept-like"/>
</dbReference>
<evidence type="ECO:0000256" key="6">
    <source>
        <dbReference type="ARBA" id="ARBA00022723"/>
    </source>
</evidence>
<dbReference type="Pfam" id="PF00557">
    <property type="entry name" value="Peptidase_M24"/>
    <property type="match status" value="1"/>
</dbReference>
<dbReference type="GO" id="GO:0070006">
    <property type="term" value="F:metalloaminopeptidase activity"/>
    <property type="evidence" value="ECO:0007669"/>
    <property type="project" value="InterPro"/>
</dbReference>
<gene>
    <name evidence="15" type="ORF">FX988_03438</name>
</gene>
<dbReference type="FunFam" id="3.90.230.10:FF:000002">
    <property type="entry name" value="Xaa-Pro aminopeptidase 3"/>
    <property type="match status" value="1"/>
</dbReference>
<evidence type="ECO:0000256" key="13">
    <source>
        <dbReference type="RuleBase" id="RU000590"/>
    </source>
</evidence>
<dbReference type="InterPro" id="IPR000994">
    <property type="entry name" value="Pept_M24"/>
</dbReference>
<keyword evidence="5" id="KW-0645">Protease</keyword>
<dbReference type="Proteomes" id="UP000464524">
    <property type="component" value="Chromosome"/>
</dbReference>
<dbReference type="PANTHER" id="PTHR43226:SF4">
    <property type="entry name" value="XAA-PRO AMINOPEPTIDASE 3"/>
    <property type="match status" value="1"/>
</dbReference>
<evidence type="ECO:0000313" key="15">
    <source>
        <dbReference type="EMBL" id="QHJ13179.1"/>
    </source>
</evidence>
<feature type="domain" description="Aminopeptidase P N-terminal" evidence="14">
    <location>
        <begin position="4"/>
        <end position="140"/>
    </location>
</feature>
<dbReference type="GO" id="GO:0030145">
    <property type="term" value="F:manganese ion binding"/>
    <property type="evidence" value="ECO:0007669"/>
    <property type="project" value="InterPro"/>
</dbReference>
<evidence type="ECO:0000256" key="12">
    <source>
        <dbReference type="ARBA" id="ARBA00081411"/>
    </source>
</evidence>
<keyword evidence="15" id="KW-0031">Aminopeptidase</keyword>
<dbReference type="EMBL" id="CP047656">
    <property type="protein sequence ID" value="QHJ13179.1"/>
    <property type="molecule type" value="Genomic_DNA"/>
</dbReference>
<sequence>MTAFDKNEFAQRRHRLLAQMQPNSICVVPSSTLVTRSRDTEFPFRQDSYFEYLSGFPEPDAYLVLTNSSEYPNGLSVLFCLDKDPNIEMWQGKRIGPREAKRTFGFDIAFNTEELDERLVELMNGHEQLYFALGHNQDCEERVLDCVEQLRSAPKQSQTAPSSIVDSRLLLDEMRLIKSPYEQKIMRQAGQISAKGHMRAMAFARPGRFEYQLEAELHHEFAMRGAKHPAYSTIVGSGENACILHYTENNAELKEGQLVLIDAGCELQGYAADITRTFPVSGRFSSQQRQLYQLVLDAQNAALACIMPGKTIGEASKAAIKCITTGLLKLGLLSGTLEENINGQHYRAFFMHGLSHWLGLDVHDVGHYKASDGDRPLMPGMVLTVEPGIYVAKDAPVAQCWRGIGIRIEDNVLITDSGHEILTGDVPKEVSQIEALMAESFIH</sequence>
<dbReference type="GO" id="GO:0005829">
    <property type="term" value="C:cytosol"/>
    <property type="evidence" value="ECO:0007669"/>
    <property type="project" value="TreeGrafter"/>
</dbReference>
<keyword evidence="7 15" id="KW-0378">Hydrolase</keyword>